<comment type="caution">
    <text evidence="1">The sequence shown here is derived from an EMBL/GenBank/DDBJ whole genome shotgun (WGS) entry which is preliminary data.</text>
</comment>
<evidence type="ECO:0000313" key="1">
    <source>
        <dbReference type="EMBL" id="MBC5771971.1"/>
    </source>
</evidence>
<dbReference type="Proteomes" id="UP000620327">
    <property type="component" value="Unassembled WGS sequence"/>
</dbReference>
<gene>
    <name evidence="1" type="ORF">H8Z83_16895</name>
</gene>
<proteinExistence type="predicted"/>
<accession>A0A923MLL7</accession>
<organism evidence="1 2">
    <name type="scientific">Dysosmobacter segnis</name>
    <dbReference type="NCBI Taxonomy" id="2763042"/>
    <lineage>
        <taxon>Bacteria</taxon>
        <taxon>Bacillati</taxon>
        <taxon>Bacillota</taxon>
        <taxon>Clostridia</taxon>
        <taxon>Eubacteriales</taxon>
        <taxon>Oscillospiraceae</taxon>
        <taxon>Dysosmobacter</taxon>
    </lineage>
</organism>
<keyword evidence="2" id="KW-1185">Reference proteome</keyword>
<dbReference type="EMBL" id="JACOQI010000026">
    <property type="protein sequence ID" value="MBC5771971.1"/>
    <property type="molecule type" value="Genomic_DNA"/>
</dbReference>
<evidence type="ECO:0000313" key="2">
    <source>
        <dbReference type="Proteomes" id="UP000620327"/>
    </source>
</evidence>
<dbReference type="RefSeq" id="WP_187016139.1">
    <property type="nucleotide sequence ID" value="NZ_JACOQI010000026.1"/>
</dbReference>
<protein>
    <submittedName>
        <fullName evidence="1">Uncharacterized protein</fullName>
    </submittedName>
</protein>
<dbReference type="AlphaFoldDB" id="A0A923MLL7"/>
<reference evidence="1" key="1">
    <citation type="submission" date="2020-08" db="EMBL/GenBank/DDBJ databases">
        <title>Genome public.</title>
        <authorList>
            <person name="Liu C."/>
            <person name="Sun Q."/>
        </authorList>
    </citation>
    <scope>NUCLEOTIDE SEQUENCE</scope>
    <source>
        <strain evidence="1">BX15</strain>
    </source>
</reference>
<name>A0A923MLL7_9FIRM</name>
<sequence length="429" mass="49492">MSLPFDISEKLKSVQVRHYVEWLGRDSHCGYGFAFGYDEKSYRLIDELFQMLQDVETDDEDGAKELWLCARRGTIDDFAKQYGTYEENLKDGTVKNQKEYEDYWKSEFPDEVEWYRFVAVEHTDIKYRCVFLSNKQVLEMDKRLESGYTHDISEFTEWLVDAVKLTIEAVRNGTYNESVARLLPYKHRTGVITRAGLWKLYPEEKESFFEALTQEDVDEFLATGTEDCTGLPELKEMTANDFYRFCALGYAANNYDGQAFAPKAQYYRHADGRDDGLKKIDPDSAEAFADWLENREKGGHPWEVCRGGNSTHVSLYVGLGRVAEGCYHLALAAKSYGRCVEAIKFYLALKHAGLPVIIYGAEFIKKRLLGLERVGIVPNEVMPFYCHSRFPGEDVDSFRHLNHENPDAEIALIEWQPIKPVKLKENAHE</sequence>